<evidence type="ECO:0000313" key="7">
    <source>
        <dbReference type="Proteomes" id="UP000828390"/>
    </source>
</evidence>
<dbReference type="Pfam" id="PF00965">
    <property type="entry name" value="TIMP"/>
    <property type="match status" value="1"/>
</dbReference>
<gene>
    <name evidence="6" type="ORF">DPMN_013821</name>
</gene>
<feature type="chain" id="PRO_5038780151" description="NTR domain-containing protein" evidence="5">
    <location>
        <begin position="19"/>
        <end position="145"/>
    </location>
</feature>
<keyword evidence="4" id="KW-1015">Disulfide bond</keyword>
<feature type="disulfide bond" evidence="4">
    <location>
        <begin position="23"/>
        <end position="108"/>
    </location>
</feature>
<keyword evidence="2" id="KW-0964">Secreted</keyword>
<evidence type="ECO:0000256" key="3">
    <source>
        <dbReference type="PIRSR" id="PIRSR601820-1"/>
    </source>
</evidence>
<dbReference type="InterPro" id="IPR001820">
    <property type="entry name" value="TIMP"/>
</dbReference>
<keyword evidence="7" id="KW-1185">Reference proteome</keyword>
<comment type="caution">
    <text evidence="6">The sequence shown here is derived from an EMBL/GenBank/DDBJ whole genome shotgun (WGS) entry which is preliminary data.</text>
</comment>
<dbReference type="GO" id="GO:0005576">
    <property type="term" value="C:extracellular region"/>
    <property type="evidence" value="ECO:0007669"/>
    <property type="project" value="UniProtKB-SubCell"/>
</dbReference>
<keyword evidence="5" id="KW-0732">Signal</keyword>
<evidence type="ECO:0000256" key="5">
    <source>
        <dbReference type="SAM" id="SignalP"/>
    </source>
</evidence>
<dbReference type="GO" id="GO:0046872">
    <property type="term" value="F:metal ion binding"/>
    <property type="evidence" value="ECO:0007669"/>
    <property type="project" value="UniProtKB-KW"/>
</dbReference>
<evidence type="ECO:0000256" key="1">
    <source>
        <dbReference type="ARBA" id="ARBA00004613"/>
    </source>
</evidence>
<comment type="subcellular location">
    <subcellularLocation>
        <location evidence="1">Secreted</location>
    </subcellularLocation>
</comment>
<keyword evidence="3" id="KW-0862">Zinc</keyword>
<dbReference type="GO" id="GO:0008191">
    <property type="term" value="F:metalloendopeptidase inhibitor activity"/>
    <property type="evidence" value="ECO:0007669"/>
    <property type="project" value="InterPro"/>
</dbReference>
<dbReference type="AlphaFoldDB" id="A0A9D4N4W8"/>
<feature type="signal peptide" evidence="5">
    <location>
        <begin position="1"/>
        <end position="18"/>
    </location>
</feature>
<evidence type="ECO:0008006" key="8">
    <source>
        <dbReference type="Google" id="ProtNLM"/>
    </source>
</evidence>
<protein>
    <recommendedName>
        <fullName evidence="8">NTR domain-containing protein</fullName>
    </recommendedName>
</protein>
<dbReference type="OrthoDB" id="6049783at2759"/>
<keyword evidence="3" id="KW-0479">Metal-binding</keyword>
<dbReference type="Gene3D" id="2.40.50.120">
    <property type="match status" value="1"/>
</dbReference>
<sequence length="145" mass="16082">MNIAYVLFALSAAVFCYGEACRCGFEKKSDNYCRAEWAAILYVEGVQEVVDRIYDIRILETLKGNIQQADKNHLKTVRNSCGVPLQVNKYYVISGGVSDGHTLTTDLCKFIRKFDSNPAGSVQVPTCPASSRRAKPKLPKLIIST</sequence>
<dbReference type="InterPro" id="IPR008993">
    <property type="entry name" value="TIMP-like_OB-fold"/>
</dbReference>
<reference evidence="6" key="2">
    <citation type="submission" date="2020-11" db="EMBL/GenBank/DDBJ databases">
        <authorList>
            <person name="McCartney M.A."/>
            <person name="Auch B."/>
            <person name="Kono T."/>
            <person name="Mallez S."/>
            <person name="Becker A."/>
            <person name="Gohl D.M."/>
            <person name="Silverstein K.A.T."/>
            <person name="Koren S."/>
            <person name="Bechman K.B."/>
            <person name="Herman A."/>
            <person name="Abrahante J.E."/>
            <person name="Garbe J."/>
        </authorList>
    </citation>
    <scope>NUCLEOTIDE SEQUENCE</scope>
    <source>
        <strain evidence="6">Duluth1</strain>
        <tissue evidence="6">Whole animal</tissue>
    </source>
</reference>
<proteinExistence type="predicted"/>
<evidence type="ECO:0000256" key="4">
    <source>
        <dbReference type="PIRSR" id="PIRSR601820-3"/>
    </source>
</evidence>
<dbReference type="Proteomes" id="UP000828390">
    <property type="component" value="Unassembled WGS sequence"/>
</dbReference>
<accession>A0A9D4N4W8</accession>
<evidence type="ECO:0000256" key="2">
    <source>
        <dbReference type="ARBA" id="ARBA00022525"/>
    </source>
</evidence>
<dbReference type="EMBL" id="JAIWYP010000001">
    <property type="protein sequence ID" value="KAH3889758.1"/>
    <property type="molecule type" value="Genomic_DNA"/>
</dbReference>
<evidence type="ECO:0000313" key="6">
    <source>
        <dbReference type="EMBL" id="KAH3889758.1"/>
    </source>
</evidence>
<dbReference type="SUPFAM" id="SSF50242">
    <property type="entry name" value="TIMP-like"/>
    <property type="match status" value="1"/>
</dbReference>
<feature type="binding site" evidence="3">
    <location>
        <position position="21"/>
    </location>
    <ligand>
        <name>Zn(2+)</name>
        <dbReference type="ChEBI" id="CHEBI:29105"/>
        <note>ligand shared with metalloproteinase partner</note>
    </ligand>
</feature>
<organism evidence="6 7">
    <name type="scientific">Dreissena polymorpha</name>
    <name type="common">Zebra mussel</name>
    <name type="synonym">Mytilus polymorpha</name>
    <dbReference type="NCBI Taxonomy" id="45954"/>
    <lineage>
        <taxon>Eukaryota</taxon>
        <taxon>Metazoa</taxon>
        <taxon>Spiralia</taxon>
        <taxon>Lophotrochozoa</taxon>
        <taxon>Mollusca</taxon>
        <taxon>Bivalvia</taxon>
        <taxon>Autobranchia</taxon>
        <taxon>Heteroconchia</taxon>
        <taxon>Euheterodonta</taxon>
        <taxon>Imparidentia</taxon>
        <taxon>Neoheterodontei</taxon>
        <taxon>Myida</taxon>
        <taxon>Dreissenoidea</taxon>
        <taxon>Dreissenidae</taxon>
        <taxon>Dreissena</taxon>
    </lineage>
</organism>
<reference evidence="6" key="1">
    <citation type="journal article" date="2019" name="bioRxiv">
        <title>The Genome of the Zebra Mussel, Dreissena polymorpha: A Resource for Invasive Species Research.</title>
        <authorList>
            <person name="McCartney M.A."/>
            <person name="Auch B."/>
            <person name="Kono T."/>
            <person name="Mallez S."/>
            <person name="Zhang Y."/>
            <person name="Obille A."/>
            <person name="Becker A."/>
            <person name="Abrahante J.E."/>
            <person name="Garbe J."/>
            <person name="Badalamenti J.P."/>
            <person name="Herman A."/>
            <person name="Mangelson H."/>
            <person name="Liachko I."/>
            <person name="Sullivan S."/>
            <person name="Sone E.D."/>
            <person name="Koren S."/>
            <person name="Silverstein K.A.T."/>
            <person name="Beckman K.B."/>
            <person name="Gohl D.M."/>
        </authorList>
    </citation>
    <scope>NUCLEOTIDE SEQUENCE</scope>
    <source>
        <strain evidence="6">Duluth1</strain>
        <tissue evidence="6">Whole animal</tissue>
    </source>
</reference>
<name>A0A9D4N4W8_DREPO</name>
<feature type="disulfide bond" evidence="4">
    <location>
        <begin position="21"/>
        <end position="81"/>
    </location>
</feature>